<feature type="compositionally biased region" description="Low complexity" evidence="1">
    <location>
        <begin position="61"/>
        <end position="74"/>
    </location>
</feature>
<feature type="compositionally biased region" description="Polar residues" evidence="1">
    <location>
        <begin position="51"/>
        <end position="60"/>
    </location>
</feature>
<gene>
    <name evidence="2" type="ORF">CgunFtcFv8_012112</name>
</gene>
<keyword evidence="3" id="KW-1185">Reference proteome</keyword>
<dbReference type="Proteomes" id="UP001331515">
    <property type="component" value="Unassembled WGS sequence"/>
</dbReference>
<evidence type="ECO:0000256" key="1">
    <source>
        <dbReference type="SAM" id="MobiDB-lite"/>
    </source>
</evidence>
<sequence>MSLNNNTQGDIKSVCMYYEGHRKEKKKKFGSPFSLSRPRPVTGVVCRGSRQRSSTLTGCHSGSWRTSSTSSSNPLSTALHISLFRLHPADMDLEVLMHPALSLPILPVFAL</sequence>
<evidence type="ECO:0000313" key="3">
    <source>
        <dbReference type="Proteomes" id="UP001331515"/>
    </source>
</evidence>
<proteinExistence type="predicted"/>
<reference evidence="2 3" key="1">
    <citation type="journal article" date="2023" name="Mol. Biol. Evol.">
        <title>Genomics of Secondarily Temperate Adaptation in the Only Non-Antarctic Icefish.</title>
        <authorList>
            <person name="Rivera-Colon A.G."/>
            <person name="Rayamajhi N."/>
            <person name="Minhas B.F."/>
            <person name="Madrigal G."/>
            <person name="Bilyk K.T."/>
            <person name="Yoon V."/>
            <person name="Hune M."/>
            <person name="Gregory S."/>
            <person name="Cheng C.H.C."/>
            <person name="Catchen J.M."/>
        </authorList>
    </citation>
    <scope>NUCLEOTIDE SEQUENCE [LARGE SCALE GENOMIC DNA]</scope>
    <source>
        <tissue evidence="2">White muscle</tissue>
    </source>
</reference>
<dbReference type="EMBL" id="JAURVH010001526">
    <property type="protein sequence ID" value="KAK5917205.1"/>
    <property type="molecule type" value="Genomic_DNA"/>
</dbReference>
<accession>A0AAN8DB42</accession>
<evidence type="ECO:0000313" key="2">
    <source>
        <dbReference type="EMBL" id="KAK5917205.1"/>
    </source>
</evidence>
<dbReference type="AlphaFoldDB" id="A0AAN8DB42"/>
<protein>
    <submittedName>
        <fullName evidence="2">Uncharacterized protein</fullName>
    </submittedName>
</protein>
<feature type="region of interest" description="Disordered" evidence="1">
    <location>
        <begin position="40"/>
        <end position="74"/>
    </location>
</feature>
<comment type="caution">
    <text evidence="2">The sequence shown here is derived from an EMBL/GenBank/DDBJ whole genome shotgun (WGS) entry which is preliminary data.</text>
</comment>
<organism evidence="2 3">
    <name type="scientific">Champsocephalus gunnari</name>
    <name type="common">Mackerel icefish</name>
    <dbReference type="NCBI Taxonomy" id="52237"/>
    <lineage>
        <taxon>Eukaryota</taxon>
        <taxon>Metazoa</taxon>
        <taxon>Chordata</taxon>
        <taxon>Craniata</taxon>
        <taxon>Vertebrata</taxon>
        <taxon>Euteleostomi</taxon>
        <taxon>Actinopterygii</taxon>
        <taxon>Neopterygii</taxon>
        <taxon>Teleostei</taxon>
        <taxon>Neoteleostei</taxon>
        <taxon>Acanthomorphata</taxon>
        <taxon>Eupercaria</taxon>
        <taxon>Perciformes</taxon>
        <taxon>Notothenioidei</taxon>
        <taxon>Channichthyidae</taxon>
        <taxon>Champsocephalus</taxon>
    </lineage>
</organism>
<name>A0AAN8DB42_CHAGU</name>